<accession>A0A9J5WXD6</accession>
<dbReference type="EMBL" id="JACXVP010000010">
    <property type="protein sequence ID" value="KAG5580442.1"/>
    <property type="molecule type" value="Genomic_DNA"/>
</dbReference>
<comment type="caution">
    <text evidence="1">The sequence shown here is derived from an EMBL/GenBank/DDBJ whole genome shotgun (WGS) entry which is preliminary data.</text>
</comment>
<proteinExistence type="predicted"/>
<dbReference type="AlphaFoldDB" id="A0A9J5WXD6"/>
<reference evidence="1 2" key="1">
    <citation type="submission" date="2020-09" db="EMBL/GenBank/DDBJ databases">
        <title>De no assembly of potato wild relative species, Solanum commersonii.</title>
        <authorList>
            <person name="Cho K."/>
        </authorList>
    </citation>
    <scope>NUCLEOTIDE SEQUENCE [LARGE SCALE GENOMIC DNA]</scope>
    <source>
        <strain evidence="1">LZ3.2</strain>
        <tissue evidence="1">Leaf</tissue>
    </source>
</reference>
<dbReference type="OrthoDB" id="1425072at2759"/>
<evidence type="ECO:0000313" key="1">
    <source>
        <dbReference type="EMBL" id="KAG5580442.1"/>
    </source>
</evidence>
<organism evidence="1 2">
    <name type="scientific">Solanum commersonii</name>
    <name type="common">Commerson's wild potato</name>
    <name type="synonym">Commerson's nightshade</name>
    <dbReference type="NCBI Taxonomy" id="4109"/>
    <lineage>
        <taxon>Eukaryota</taxon>
        <taxon>Viridiplantae</taxon>
        <taxon>Streptophyta</taxon>
        <taxon>Embryophyta</taxon>
        <taxon>Tracheophyta</taxon>
        <taxon>Spermatophyta</taxon>
        <taxon>Magnoliopsida</taxon>
        <taxon>eudicotyledons</taxon>
        <taxon>Gunneridae</taxon>
        <taxon>Pentapetalae</taxon>
        <taxon>asterids</taxon>
        <taxon>lamiids</taxon>
        <taxon>Solanales</taxon>
        <taxon>Solanaceae</taxon>
        <taxon>Solanoideae</taxon>
        <taxon>Solaneae</taxon>
        <taxon>Solanum</taxon>
    </lineage>
</organism>
<evidence type="ECO:0000313" key="2">
    <source>
        <dbReference type="Proteomes" id="UP000824120"/>
    </source>
</evidence>
<gene>
    <name evidence="1" type="ORF">H5410_051069</name>
</gene>
<keyword evidence="2" id="KW-1185">Reference proteome</keyword>
<dbReference type="Proteomes" id="UP000824120">
    <property type="component" value="Chromosome 10"/>
</dbReference>
<name>A0A9J5WXD6_SOLCO</name>
<protein>
    <submittedName>
        <fullName evidence="1">Uncharacterized protein</fullName>
    </submittedName>
</protein>
<sequence length="111" mass="12485">MTTLNVEEGNVPCEKQLQMGKGSRPNGFVTSRKGLALRVGHGVLVWNLPSFSRFNLACRPGTYLEWLYQGTSLGVKRPTQNWYKQGEYDYLIKTKHCDAPNGCLCNAIYAQ</sequence>